<feature type="transmembrane region" description="Helical" evidence="5">
    <location>
        <begin position="42"/>
        <end position="65"/>
    </location>
</feature>
<feature type="transmembrane region" description="Helical" evidence="5">
    <location>
        <begin position="16"/>
        <end position="35"/>
    </location>
</feature>
<evidence type="ECO:0000256" key="3">
    <source>
        <dbReference type="ARBA" id="ARBA00022989"/>
    </source>
</evidence>
<dbReference type="Proteomes" id="UP001467669">
    <property type="component" value="Unassembled WGS sequence"/>
</dbReference>
<protein>
    <submittedName>
        <fullName evidence="6">LrgB family protein</fullName>
    </submittedName>
</protein>
<comment type="caution">
    <text evidence="6">The sequence shown here is derived from an EMBL/GenBank/DDBJ whole genome shotgun (WGS) entry which is preliminary data.</text>
</comment>
<dbReference type="InterPro" id="IPR007300">
    <property type="entry name" value="CidB/LrgB"/>
</dbReference>
<feature type="transmembrane region" description="Helical" evidence="5">
    <location>
        <begin position="99"/>
        <end position="123"/>
    </location>
</feature>
<keyword evidence="7" id="KW-1185">Reference proteome</keyword>
<evidence type="ECO:0000256" key="4">
    <source>
        <dbReference type="ARBA" id="ARBA00023136"/>
    </source>
</evidence>
<gene>
    <name evidence="6" type="ORF">AAGW23_04400</name>
</gene>
<comment type="subcellular location">
    <subcellularLocation>
        <location evidence="1">Membrane</location>
        <topology evidence="1">Multi-pass membrane protein</topology>
    </subcellularLocation>
</comment>
<reference evidence="6 7" key="1">
    <citation type="submission" date="2024-04" db="EMBL/GenBank/DDBJ databases">
        <title>Draft Genome Sequence of Isolates Cultured from Underwater Hawaii Seamounts in the North Pacific Ocean.</title>
        <authorList>
            <person name="Sharma I."/>
            <person name="Darden B."/>
            <person name="Creggett J."/>
            <person name="Taylor S."/>
            <person name="Grant M.P."/>
            <person name="Scott J."/>
            <person name="Attles S."/>
            <person name="Walker S."/>
            <person name="Johnson G."/>
            <person name="St. Cloud C."/>
        </authorList>
    </citation>
    <scope>NUCLEOTIDE SEQUENCE [LARGE SCALE GENOMIC DNA]</scope>
    <source>
        <strain evidence="6 7">03GJ23</strain>
    </source>
</reference>
<evidence type="ECO:0000313" key="6">
    <source>
        <dbReference type="EMBL" id="MEL7558080.1"/>
    </source>
</evidence>
<organism evidence="6 7">
    <name type="scientific">Stutzerimonas chloritidismutans</name>
    <name type="common">Pseudomonas chloritidismutans</name>
    <dbReference type="NCBI Taxonomy" id="203192"/>
    <lineage>
        <taxon>Bacteria</taxon>
        <taxon>Pseudomonadati</taxon>
        <taxon>Pseudomonadota</taxon>
        <taxon>Gammaproteobacteria</taxon>
        <taxon>Pseudomonadales</taxon>
        <taxon>Pseudomonadaceae</taxon>
        <taxon>Stutzerimonas</taxon>
    </lineage>
</organism>
<dbReference type="EMBL" id="JBCFXD010000002">
    <property type="protein sequence ID" value="MEL7558080.1"/>
    <property type="molecule type" value="Genomic_DNA"/>
</dbReference>
<proteinExistence type="predicted"/>
<feature type="transmembrane region" description="Helical" evidence="5">
    <location>
        <begin position="214"/>
        <end position="235"/>
    </location>
</feature>
<evidence type="ECO:0000256" key="5">
    <source>
        <dbReference type="SAM" id="Phobius"/>
    </source>
</evidence>
<sequence>MSGIDWRSVWAMMLDHPLFSVGLTLIAFQLALALYRRSGWLVLQPVMVGMLLVVGMLYLCGIDYASYRADASMIAVLVGPATVALAVPLYRHIRRIQQLFWPILITLVSGGVLGVVLTLSIAGALGADLAVLMSLSPKAATMPIAMLVAEQLGGLASLAAVFVMLTGVIGTALGPLLLGWAGVDHPAARGLSYGINAHAIGTARALEEGDECGAFSALGMSLLGILIALFLPLALG</sequence>
<dbReference type="PANTHER" id="PTHR30249:SF0">
    <property type="entry name" value="PLASTIDAL GLYCOLATE_GLYCERATE TRANSLOCATOR 1, CHLOROPLASTIC"/>
    <property type="match status" value="1"/>
</dbReference>
<dbReference type="RefSeq" id="WP_342405155.1">
    <property type="nucleotide sequence ID" value="NZ_JBCFXD010000002.1"/>
</dbReference>
<accession>A0ABU9M7L5</accession>
<keyword evidence="2 5" id="KW-0812">Transmembrane</keyword>
<keyword evidence="3 5" id="KW-1133">Transmembrane helix</keyword>
<feature type="transmembrane region" description="Helical" evidence="5">
    <location>
        <begin position="155"/>
        <end position="181"/>
    </location>
</feature>
<evidence type="ECO:0000256" key="2">
    <source>
        <dbReference type="ARBA" id="ARBA00022692"/>
    </source>
</evidence>
<evidence type="ECO:0000256" key="1">
    <source>
        <dbReference type="ARBA" id="ARBA00004141"/>
    </source>
</evidence>
<name>A0ABU9M7L5_STUCH</name>
<dbReference type="PANTHER" id="PTHR30249">
    <property type="entry name" value="PUTATIVE SEROTONIN TRANSPORTER"/>
    <property type="match status" value="1"/>
</dbReference>
<feature type="transmembrane region" description="Helical" evidence="5">
    <location>
        <begin position="71"/>
        <end position="90"/>
    </location>
</feature>
<evidence type="ECO:0000313" key="7">
    <source>
        <dbReference type="Proteomes" id="UP001467669"/>
    </source>
</evidence>
<keyword evidence="4 5" id="KW-0472">Membrane</keyword>
<dbReference type="Pfam" id="PF04172">
    <property type="entry name" value="LrgB"/>
    <property type="match status" value="1"/>
</dbReference>